<dbReference type="InterPro" id="IPR003500">
    <property type="entry name" value="RpiB_LacA_LacB"/>
</dbReference>
<feature type="active site" description="Proton donor" evidence="3">
    <location>
        <position position="98"/>
    </location>
</feature>
<evidence type="ECO:0000256" key="2">
    <source>
        <dbReference type="ARBA" id="ARBA00023235"/>
    </source>
</evidence>
<sequence>MQRIHLASDHAGFDLKATLAQHLTGLGYEVIDDGAYSKDSCDYPVFAHKLCEAVERENCPGILICGTGIGMSLAANRHPGIRAALCTTELHARFGRRHNNANVLCLGARVTGVELALAIVGTFLENQFEGGRHQRRLDLLKVPV</sequence>
<feature type="binding site" evidence="4">
    <location>
        <position position="109"/>
    </location>
    <ligand>
        <name>D-ribulose 5-phosphate</name>
        <dbReference type="ChEBI" id="CHEBI:58121"/>
    </ligand>
</feature>
<dbReference type="GO" id="GO:0019316">
    <property type="term" value="P:D-allose catabolic process"/>
    <property type="evidence" value="ECO:0007669"/>
    <property type="project" value="TreeGrafter"/>
</dbReference>
<dbReference type="AlphaFoldDB" id="A0A0X8JIU0"/>
<dbReference type="InterPro" id="IPR036569">
    <property type="entry name" value="RpiB_LacA_LacB_sf"/>
</dbReference>
<dbReference type="PANTHER" id="PTHR30345">
    <property type="entry name" value="RIBOSE-5-PHOSPHATE ISOMERASE B"/>
    <property type="match status" value="1"/>
</dbReference>
<dbReference type="SUPFAM" id="SSF89623">
    <property type="entry name" value="Ribose/Galactose isomerase RpiB/AlsB"/>
    <property type="match status" value="1"/>
</dbReference>
<accession>A0A0X8JIU0</accession>
<dbReference type="InterPro" id="IPR004785">
    <property type="entry name" value="RpiB"/>
</dbReference>
<dbReference type="Proteomes" id="UP000069241">
    <property type="component" value="Chromosome"/>
</dbReference>
<keyword evidence="6" id="KW-1185">Reference proteome</keyword>
<evidence type="ECO:0000256" key="1">
    <source>
        <dbReference type="ARBA" id="ARBA00008754"/>
    </source>
</evidence>
<comment type="similarity">
    <text evidence="1">Belongs to the LacAB/RpiB family.</text>
</comment>
<proteinExistence type="inferred from homology"/>
<reference evidence="6" key="1">
    <citation type="submission" date="2016-02" db="EMBL/GenBank/DDBJ databases">
        <authorList>
            <person name="Holder M.E."/>
            <person name="Ajami N.J."/>
            <person name="Petrosino J.F."/>
        </authorList>
    </citation>
    <scope>NUCLEOTIDE SEQUENCE [LARGE SCALE GENOMIC DNA]</scope>
    <source>
        <strain evidence="6">CCUG 45958</strain>
    </source>
</reference>
<feature type="active site" description="Proton acceptor" evidence="3">
    <location>
        <position position="65"/>
    </location>
</feature>
<keyword evidence="2 5" id="KW-0413">Isomerase</keyword>
<dbReference type="Gene3D" id="3.40.1400.10">
    <property type="entry name" value="Sugar-phosphate isomerase, RpiB/LacA/LacB"/>
    <property type="match status" value="1"/>
</dbReference>
<dbReference type="GO" id="GO:0009052">
    <property type="term" value="P:pentose-phosphate shunt, non-oxidative branch"/>
    <property type="evidence" value="ECO:0007669"/>
    <property type="project" value="TreeGrafter"/>
</dbReference>
<dbReference type="RefSeq" id="WP_062251957.1">
    <property type="nucleotide sequence ID" value="NZ_CP014229.1"/>
</dbReference>
<dbReference type="KEGG" id="dfi:AXF13_05460"/>
<evidence type="ECO:0000256" key="4">
    <source>
        <dbReference type="PIRSR" id="PIRSR005384-2"/>
    </source>
</evidence>
<dbReference type="PIRSF" id="PIRSF005384">
    <property type="entry name" value="RpiB_LacA_B"/>
    <property type="match status" value="1"/>
</dbReference>
<feature type="binding site" evidence="4">
    <location>
        <begin position="66"/>
        <end position="70"/>
    </location>
    <ligand>
        <name>D-ribulose 5-phosphate</name>
        <dbReference type="ChEBI" id="CHEBI:58121"/>
    </ligand>
</feature>
<evidence type="ECO:0000313" key="6">
    <source>
        <dbReference type="Proteomes" id="UP000069241"/>
    </source>
</evidence>
<name>A0A0X8JIU0_9BACT</name>
<dbReference type="Pfam" id="PF02502">
    <property type="entry name" value="LacAB_rpiB"/>
    <property type="match status" value="1"/>
</dbReference>
<dbReference type="EMBL" id="CP014229">
    <property type="protein sequence ID" value="AMD89603.1"/>
    <property type="molecule type" value="Genomic_DNA"/>
</dbReference>
<dbReference type="GO" id="GO:0004751">
    <property type="term" value="F:ribose-5-phosphate isomerase activity"/>
    <property type="evidence" value="ECO:0007669"/>
    <property type="project" value="TreeGrafter"/>
</dbReference>
<dbReference type="STRING" id="44742.AXF13_05460"/>
<feature type="binding site" evidence="4">
    <location>
        <position position="99"/>
    </location>
    <ligand>
        <name>D-ribulose 5-phosphate</name>
        <dbReference type="ChEBI" id="CHEBI:58121"/>
    </ligand>
</feature>
<gene>
    <name evidence="5" type="ORF">AXF13_05460</name>
</gene>
<evidence type="ECO:0000313" key="5">
    <source>
        <dbReference type="EMBL" id="AMD89603.1"/>
    </source>
</evidence>
<evidence type="ECO:0000256" key="3">
    <source>
        <dbReference type="PIRSR" id="PIRSR005384-1"/>
    </source>
</evidence>
<dbReference type="NCBIfam" id="NF004051">
    <property type="entry name" value="PRK05571.1"/>
    <property type="match status" value="1"/>
</dbReference>
<feature type="binding site" evidence="4">
    <location>
        <begin position="9"/>
        <end position="10"/>
    </location>
    <ligand>
        <name>D-ribulose 5-phosphate</name>
        <dbReference type="ChEBI" id="CHEBI:58121"/>
    </ligand>
</feature>
<dbReference type="NCBIfam" id="TIGR01120">
    <property type="entry name" value="rpiB"/>
    <property type="match status" value="1"/>
</dbReference>
<dbReference type="PANTHER" id="PTHR30345:SF0">
    <property type="entry name" value="DNA DAMAGE-REPAIR_TOLERATION PROTEIN DRT102"/>
    <property type="match status" value="1"/>
</dbReference>
<organism evidence="5 6">
    <name type="scientific">Desulfovibrio fairfieldensis</name>
    <dbReference type="NCBI Taxonomy" id="44742"/>
    <lineage>
        <taxon>Bacteria</taxon>
        <taxon>Pseudomonadati</taxon>
        <taxon>Thermodesulfobacteriota</taxon>
        <taxon>Desulfovibrionia</taxon>
        <taxon>Desulfovibrionales</taxon>
        <taxon>Desulfovibrionaceae</taxon>
        <taxon>Desulfovibrio</taxon>
    </lineage>
</organism>
<feature type="binding site" evidence="4">
    <location>
        <position position="132"/>
    </location>
    <ligand>
        <name>D-ribulose 5-phosphate</name>
        <dbReference type="ChEBI" id="CHEBI:58121"/>
    </ligand>
</feature>
<protein>
    <submittedName>
        <fullName evidence="5">Ribose-5-phosphate isomerase</fullName>
    </submittedName>
</protein>
<dbReference type="NCBIfam" id="TIGR00689">
    <property type="entry name" value="rpiB_lacA_lacB"/>
    <property type="match status" value="1"/>
</dbReference>
<feature type="binding site" evidence="4">
    <location>
        <position position="136"/>
    </location>
    <ligand>
        <name>D-ribulose 5-phosphate</name>
        <dbReference type="ChEBI" id="CHEBI:58121"/>
    </ligand>
</feature>